<name>A0A182CZK1_BLAVI</name>
<gene>
    <name evidence="1" type="ORF">BV133_1016</name>
</gene>
<proteinExistence type="predicted"/>
<accession>A0A182CZK1</accession>
<dbReference type="EMBL" id="AP014854">
    <property type="protein sequence ID" value="BAR98609.1"/>
    <property type="molecule type" value="Genomic_DNA"/>
</dbReference>
<organism evidence="1">
    <name type="scientific">Blastochloris viridis</name>
    <name type="common">Rhodopseudomonas viridis</name>
    <dbReference type="NCBI Taxonomy" id="1079"/>
    <lineage>
        <taxon>Bacteria</taxon>
        <taxon>Pseudomonadati</taxon>
        <taxon>Pseudomonadota</taxon>
        <taxon>Alphaproteobacteria</taxon>
        <taxon>Hyphomicrobiales</taxon>
        <taxon>Blastochloridaceae</taxon>
        <taxon>Blastochloris</taxon>
    </lineage>
</organism>
<protein>
    <submittedName>
        <fullName evidence="1">Uncharacterized protein</fullName>
    </submittedName>
</protein>
<evidence type="ECO:0000313" key="1">
    <source>
        <dbReference type="EMBL" id="BAR98609.1"/>
    </source>
</evidence>
<reference evidence="1" key="1">
    <citation type="journal article" date="2015" name="Genome Announc.">
        <title>Complete Genome Sequence of the Bacteriochlorophyll b-Producing Photosynthetic Bacterium Blastochloris viridis.</title>
        <authorList>
            <person name="Tsukatani Y."/>
            <person name="Hirose Y."/>
            <person name="Harada J."/>
            <person name="Misawa N."/>
            <person name="Mori K."/>
            <person name="Inoue K."/>
            <person name="Tamiaki H."/>
        </authorList>
    </citation>
    <scope>NUCLEOTIDE SEQUENCE [LARGE SCALE GENOMIC DNA]</scope>
    <source>
        <strain evidence="1">DSM 133</strain>
    </source>
</reference>
<sequence>MGLPHGLCSSRTVRFPAQSTAWLTTDDRALTGNGRPAAAA</sequence>
<dbReference type="AlphaFoldDB" id="A0A182CZK1"/>